<evidence type="ECO:0000313" key="2">
    <source>
        <dbReference type="Proteomes" id="UP000463975"/>
    </source>
</evidence>
<protein>
    <submittedName>
        <fullName evidence="1">Uncharacterized protein</fullName>
    </submittedName>
</protein>
<proteinExistence type="predicted"/>
<dbReference type="Proteomes" id="UP000463975">
    <property type="component" value="Chromosome"/>
</dbReference>
<evidence type="ECO:0000313" key="1">
    <source>
        <dbReference type="EMBL" id="QHI96333.1"/>
    </source>
</evidence>
<keyword evidence="2" id="KW-1185">Reference proteome</keyword>
<accession>A0A6P1NGH4</accession>
<reference evidence="1 2" key="1">
    <citation type="submission" date="2020-01" db="EMBL/GenBank/DDBJ databases">
        <title>Genome sequencing of strain KACC 21507.</title>
        <authorList>
            <person name="Heo J."/>
            <person name="Kim S.-J."/>
            <person name="Kim J.-S."/>
            <person name="Hong S.-B."/>
            <person name="Kwon S.-W."/>
        </authorList>
    </citation>
    <scope>NUCLEOTIDE SEQUENCE [LARGE SCALE GENOMIC DNA]</scope>
    <source>
        <strain evidence="1 2">KACC 21507</strain>
    </source>
</reference>
<dbReference type="EMBL" id="CP047652">
    <property type="protein sequence ID" value="QHI96333.1"/>
    <property type="molecule type" value="Genomic_DNA"/>
</dbReference>
<gene>
    <name evidence="1" type="ORF">GT348_01415</name>
</gene>
<dbReference type="AlphaFoldDB" id="A0A6P1NGH4"/>
<dbReference type="KEGG" id="bomb:GT348_01415"/>
<organism evidence="1 2">
    <name type="scientific">Aristophania vespae</name>
    <dbReference type="NCBI Taxonomy" id="2697033"/>
    <lineage>
        <taxon>Bacteria</taxon>
        <taxon>Pseudomonadati</taxon>
        <taxon>Pseudomonadota</taxon>
        <taxon>Alphaproteobacteria</taxon>
        <taxon>Acetobacterales</taxon>
        <taxon>Acetobacteraceae</taxon>
        <taxon>Aristophania</taxon>
    </lineage>
</organism>
<name>A0A6P1NGH4_9PROT</name>
<sequence length="141" mass="15522">MLLLGFFLVALQGCTPIDQRTFNADAGKPPVLHKKHYFTPDKKPFVEIVQGTSQDVYGAPLKKAVKAALTQKKNILFIVEGLSPLQKTPEEQVTHMTALLNELVVPVATQISDAGALPIQIDMRLRTAPLLKQAVVRINVR</sequence>